<evidence type="ECO:0000256" key="9">
    <source>
        <dbReference type="SAM" id="SignalP"/>
    </source>
</evidence>
<keyword evidence="11" id="KW-0675">Receptor</keyword>
<sequence length="621" mass="68137">MNKKIIGLCAAVLASATVVAQQEQEKVKVQKLDEVVVSDSRFELKRENSGKTVIKITAEELERSQGKTVAEIINTKSGFSIAGSTSRQGTVLGVFARGGRGRQVLIIIDGVRVSDPSSVGQEYDLRLLTAASIESIEIIKGAASTLYGTNAATAVINITTKKAAKDAISGNFQASVGTNQTAANQNFDVNEFANSARVSGTLDKFTYKVGFSNRYSDGLSAIVTPENEKDDFSNYSTDVNLGYTFSDNFSVNVYGNQTKNSGEYDESFGMLDAPYSFTSDQKRAGLSSTYKYNKGSVVINGAYSEYSSENKSAFPSAYEGKNIVVDVYNKYNFNDTFYTVLGVNYINDETEYAEIQDFSIVDPYANVVYVSDFGLNLNLGARLNNHSEYGSNFVYNFNPSYVIKNTNGYVKLMGSYATSYITPSLNQLFGNFGANPDLDPEEDRTIEGGLEYAANDKLRISALYFNRKEENFVFYGATGYDNAENTIEAKGVEVELDYTPVNALNIGANYTFTEREGDAGIRLPKHKVNAFANYNFSDRTNASLNYTMVGNRSDSDFATFPATNVNLHAYTLLDLYISHTLINNKLTVFANASNLLNEEYTEILGFTTKGANVRLGLNLTL</sequence>
<gene>
    <name evidence="11" type="ORF">KLA_05722</name>
</gene>
<comment type="similarity">
    <text evidence="8">Belongs to the TonB-dependent receptor family.</text>
</comment>
<evidence type="ECO:0000256" key="2">
    <source>
        <dbReference type="ARBA" id="ARBA00022448"/>
    </source>
</evidence>
<evidence type="ECO:0000313" key="12">
    <source>
        <dbReference type="Proteomes" id="UP000019275"/>
    </source>
</evidence>
<keyword evidence="4 8" id="KW-0812">Transmembrane</keyword>
<reference evidence="11 12" key="1">
    <citation type="journal article" date="2014" name="Genome Announc.">
        <title>Draft Genome Sequence of the Carrageenan-Degrading Bacterium Cellulophaga sp. Strain KL-A, Isolated from Decaying Marine Algae.</title>
        <authorList>
            <person name="Shan D."/>
            <person name="Ying J."/>
            <person name="Li X."/>
            <person name="Gao Z."/>
            <person name="Wei G."/>
            <person name="Shao Z."/>
        </authorList>
    </citation>
    <scope>NUCLEOTIDE SEQUENCE [LARGE SCALE GENOMIC DNA]</scope>
    <source>
        <strain evidence="11 12">KL-A</strain>
    </source>
</reference>
<evidence type="ECO:0000256" key="3">
    <source>
        <dbReference type="ARBA" id="ARBA00022452"/>
    </source>
</evidence>
<keyword evidence="5 9" id="KW-0732">Signal</keyword>
<protein>
    <submittedName>
        <fullName evidence="11">TonB-dependent receptor plug</fullName>
    </submittedName>
</protein>
<feature type="domain" description="TonB-dependent receptor plug" evidence="10">
    <location>
        <begin position="48"/>
        <end position="154"/>
    </location>
</feature>
<keyword evidence="6 8" id="KW-0472">Membrane</keyword>
<dbReference type="Proteomes" id="UP000019275">
    <property type="component" value="Unassembled WGS sequence"/>
</dbReference>
<proteinExistence type="inferred from homology"/>
<feature type="chain" id="PRO_5045942022" evidence="9">
    <location>
        <begin position="21"/>
        <end position="621"/>
    </location>
</feature>
<evidence type="ECO:0000256" key="7">
    <source>
        <dbReference type="ARBA" id="ARBA00023237"/>
    </source>
</evidence>
<dbReference type="InterPro" id="IPR039426">
    <property type="entry name" value="TonB-dep_rcpt-like"/>
</dbReference>
<keyword evidence="12" id="KW-1185">Reference proteome</keyword>
<dbReference type="RefSeq" id="WP_034644533.1">
    <property type="nucleotide sequence ID" value="NZ_ARZX01000005.1"/>
</dbReference>
<evidence type="ECO:0000256" key="4">
    <source>
        <dbReference type="ARBA" id="ARBA00022692"/>
    </source>
</evidence>
<dbReference type="Gene3D" id="2.40.170.20">
    <property type="entry name" value="TonB-dependent receptor, beta-barrel domain"/>
    <property type="match status" value="1"/>
</dbReference>
<evidence type="ECO:0000256" key="8">
    <source>
        <dbReference type="PROSITE-ProRule" id="PRU01360"/>
    </source>
</evidence>
<dbReference type="InterPro" id="IPR036942">
    <property type="entry name" value="Beta-barrel_TonB_sf"/>
</dbReference>
<evidence type="ECO:0000313" key="11">
    <source>
        <dbReference type="EMBL" id="EWH14144.1"/>
    </source>
</evidence>
<feature type="signal peptide" evidence="9">
    <location>
        <begin position="1"/>
        <end position="20"/>
    </location>
</feature>
<dbReference type="PROSITE" id="PS52016">
    <property type="entry name" value="TONB_DEPENDENT_REC_3"/>
    <property type="match status" value="1"/>
</dbReference>
<dbReference type="SUPFAM" id="SSF56935">
    <property type="entry name" value="Porins"/>
    <property type="match status" value="1"/>
</dbReference>
<comment type="subcellular location">
    <subcellularLocation>
        <location evidence="1 8">Cell outer membrane</location>
        <topology evidence="1 8">Multi-pass membrane protein</topology>
    </subcellularLocation>
</comment>
<organism evidence="11 12">
    <name type="scientific">Cellulophaga geojensis KL-A</name>
    <dbReference type="NCBI Taxonomy" id="1328323"/>
    <lineage>
        <taxon>Bacteria</taxon>
        <taxon>Pseudomonadati</taxon>
        <taxon>Bacteroidota</taxon>
        <taxon>Flavobacteriia</taxon>
        <taxon>Flavobacteriales</taxon>
        <taxon>Flavobacteriaceae</taxon>
        <taxon>Cellulophaga</taxon>
    </lineage>
</organism>
<dbReference type="EMBL" id="ARZX01000005">
    <property type="protein sequence ID" value="EWH14144.1"/>
    <property type="molecule type" value="Genomic_DNA"/>
</dbReference>
<dbReference type="Gene3D" id="2.170.130.10">
    <property type="entry name" value="TonB-dependent receptor, plug domain"/>
    <property type="match status" value="1"/>
</dbReference>
<accession>A0ABP3B8W1</accession>
<keyword evidence="7 8" id="KW-0998">Cell outer membrane</keyword>
<name>A0ABP3B8W1_9FLAO</name>
<dbReference type="InterPro" id="IPR037066">
    <property type="entry name" value="Plug_dom_sf"/>
</dbReference>
<evidence type="ECO:0000256" key="5">
    <source>
        <dbReference type="ARBA" id="ARBA00022729"/>
    </source>
</evidence>
<evidence type="ECO:0000256" key="1">
    <source>
        <dbReference type="ARBA" id="ARBA00004571"/>
    </source>
</evidence>
<dbReference type="PANTHER" id="PTHR30069:SF29">
    <property type="entry name" value="HEMOGLOBIN AND HEMOGLOBIN-HAPTOGLOBIN-BINDING PROTEIN 1-RELATED"/>
    <property type="match status" value="1"/>
</dbReference>
<keyword evidence="3 8" id="KW-1134">Transmembrane beta strand</keyword>
<evidence type="ECO:0000256" key="6">
    <source>
        <dbReference type="ARBA" id="ARBA00023136"/>
    </source>
</evidence>
<dbReference type="PANTHER" id="PTHR30069">
    <property type="entry name" value="TONB-DEPENDENT OUTER MEMBRANE RECEPTOR"/>
    <property type="match status" value="1"/>
</dbReference>
<dbReference type="Pfam" id="PF07715">
    <property type="entry name" value="Plug"/>
    <property type="match status" value="1"/>
</dbReference>
<keyword evidence="2 8" id="KW-0813">Transport</keyword>
<comment type="caution">
    <text evidence="11">The sequence shown here is derived from an EMBL/GenBank/DDBJ whole genome shotgun (WGS) entry which is preliminary data.</text>
</comment>
<dbReference type="InterPro" id="IPR012910">
    <property type="entry name" value="Plug_dom"/>
</dbReference>
<evidence type="ECO:0000259" key="10">
    <source>
        <dbReference type="Pfam" id="PF07715"/>
    </source>
</evidence>